<dbReference type="InterPro" id="IPR008927">
    <property type="entry name" value="6-PGluconate_DH-like_C_sf"/>
</dbReference>
<dbReference type="PROSITE" id="PS50206">
    <property type="entry name" value="RHODANESE_3"/>
    <property type="match status" value="2"/>
</dbReference>
<dbReference type="PANTHER" id="PTHR11364:SF27">
    <property type="entry name" value="SULFURTRANSFERASE"/>
    <property type="match status" value="1"/>
</dbReference>
<keyword evidence="6" id="KW-1185">Reference proteome</keyword>
<dbReference type="Pfam" id="PF00581">
    <property type="entry name" value="Rhodanese"/>
    <property type="match status" value="2"/>
</dbReference>
<dbReference type="InterPro" id="IPR013752">
    <property type="entry name" value="KPA_reductase"/>
</dbReference>
<keyword evidence="2" id="KW-0677">Repeat</keyword>
<dbReference type="InterPro" id="IPR013328">
    <property type="entry name" value="6PGD_dom2"/>
</dbReference>
<evidence type="ECO:0000256" key="2">
    <source>
        <dbReference type="ARBA" id="ARBA00022737"/>
    </source>
</evidence>
<feature type="region of interest" description="Disordered" evidence="3">
    <location>
        <begin position="503"/>
        <end position="524"/>
    </location>
</feature>
<dbReference type="CDD" id="cd01448">
    <property type="entry name" value="TST_Repeat_1"/>
    <property type="match status" value="1"/>
</dbReference>
<dbReference type="PROSITE" id="PS00380">
    <property type="entry name" value="RHODANESE_1"/>
    <property type="match status" value="1"/>
</dbReference>
<feature type="domain" description="Rhodanese" evidence="4">
    <location>
        <begin position="338"/>
        <end position="456"/>
    </location>
</feature>
<feature type="region of interest" description="Disordered" evidence="3">
    <location>
        <begin position="583"/>
        <end position="603"/>
    </location>
</feature>
<dbReference type="PANTHER" id="PTHR11364">
    <property type="entry name" value="THIOSULFATE SULFERTANSFERASE"/>
    <property type="match status" value="1"/>
</dbReference>
<protein>
    <submittedName>
        <fullName evidence="5">Ketopantoate reductase</fullName>
    </submittedName>
</protein>
<feature type="domain" description="Rhodanese" evidence="4">
    <location>
        <begin position="483"/>
        <end position="593"/>
    </location>
</feature>
<dbReference type="InterPro" id="IPR036873">
    <property type="entry name" value="Rhodanese-like_dom_sf"/>
</dbReference>
<sequence length="603" mass="63715">MRYIIIGAGAVGSTVAAQLHLAGIRTVLIARGKHAAAIRDGGLRYLRPSGEQVVAVPVASGAAEVDLAADDVLVLATKTQNTEEVLQEWAWRPAGEGLAADLPVVSLQNGLENERAALRRFRTVFGAAVWQPSTFLEPGEVSAEGAEKPGIFWLGRYPSGEDPRLDAIAEDFRRADFVVQVVPDLPRWKAGKLLANLTNAVHALYGRDDRITGELQAEARRVFQAAGMTAADLAAESEVDISAVEVAEIPGRARGGSSTWQSLARGAGSVETDFLNGEIVLLGRLHGVPTPLNEAVQRRLAIAANHGEAPGSADPAELPRPVPPVLVSAEELARQLDSENPPVLLDVRWKLGDPNGHQHYLEGHLPGAVYVDLHTELAAPPVPAEGRHPLPDLEALQAAARRWGVREGVSVVAYDAGGNMAAARAWWLLRWAGLSEVRLLDGGLAAWGDRPLETGHGRTPEPGDVVLRSGNLPVLTIDEAAAFPDHGLLLDARAGERYRGEQEPIDPRAGHIPGAVSAPTGDNLAPDGRFRSVSELAGRFAGLGATDRPVAVYCGSGVTAAHEIAALAAAGIEAALYPGSWSQWSNHPDRPVATGPDPVGPNR</sequence>
<accession>A0A558AQE9</accession>
<evidence type="ECO:0000256" key="1">
    <source>
        <dbReference type="ARBA" id="ARBA00022679"/>
    </source>
</evidence>
<dbReference type="Pfam" id="PF08546">
    <property type="entry name" value="ApbA_C"/>
    <property type="match status" value="1"/>
</dbReference>
<keyword evidence="1" id="KW-0808">Transferase</keyword>
<proteinExistence type="predicted"/>
<reference evidence="5 6" key="2">
    <citation type="submission" date="2019-08" db="EMBL/GenBank/DDBJ databases">
        <title>Amycolatopsis acidicola sp. nov., isolated from peat swamp forest soil.</title>
        <authorList>
            <person name="Srisuk N."/>
        </authorList>
    </citation>
    <scope>NUCLEOTIDE SEQUENCE [LARGE SCALE GENOMIC DNA]</scope>
    <source>
        <strain evidence="5 6">TBRC 6029</strain>
    </source>
</reference>
<comment type="caution">
    <text evidence="5">The sequence shown here is derived from an EMBL/GenBank/DDBJ whole genome shotgun (WGS) entry which is preliminary data.</text>
</comment>
<dbReference type="Proteomes" id="UP000320011">
    <property type="component" value="Unassembled WGS sequence"/>
</dbReference>
<dbReference type="InterPro" id="IPR045078">
    <property type="entry name" value="TST/MPST-like"/>
</dbReference>
<dbReference type="SUPFAM" id="SSF48179">
    <property type="entry name" value="6-phosphogluconate dehydrogenase C-terminal domain-like"/>
    <property type="match status" value="1"/>
</dbReference>
<dbReference type="Pfam" id="PF02558">
    <property type="entry name" value="ApbA"/>
    <property type="match status" value="1"/>
</dbReference>
<gene>
    <name evidence="5" type="ORF">FNH05_31325</name>
</gene>
<evidence type="ECO:0000313" key="6">
    <source>
        <dbReference type="Proteomes" id="UP000320011"/>
    </source>
</evidence>
<dbReference type="InterPro" id="IPR001763">
    <property type="entry name" value="Rhodanese-like_dom"/>
</dbReference>
<dbReference type="GO" id="GO:0004792">
    <property type="term" value="F:thiosulfate-cyanide sulfurtransferase activity"/>
    <property type="evidence" value="ECO:0007669"/>
    <property type="project" value="InterPro"/>
</dbReference>
<evidence type="ECO:0000259" key="4">
    <source>
        <dbReference type="PROSITE" id="PS50206"/>
    </source>
</evidence>
<dbReference type="Gene3D" id="3.40.50.720">
    <property type="entry name" value="NAD(P)-binding Rossmann-like Domain"/>
    <property type="match status" value="1"/>
</dbReference>
<reference evidence="5 6" key="1">
    <citation type="submission" date="2019-07" db="EMBL/GenBank/DDBJ databases">
        <authorList>
            <person name="Duangmal K."/>
            <person name="Teo W.F.A."/>
        </authorList>
    </citation>
    <scope>NUCLEOTIDE SEQUENCE [LARGE SCALE GENOMIC DNA]</scope>
    <source>
        <strain evidence="5 6">TBRC 6029</strain>
    </source>
</reference>
<dbReference type="InterPro" id="IPR036291">
    <property type="entry name" value="NAD(P)-bd_dom_sf"/>
</dbReference>
<dbReference type="SUPFAM" id="SSF51735">
    <property type="entry name" value="NAD(P)-binding Rossmann-fold domains"/>
    <property type="match status" value="1"/>
</dbReference>
<dbReference type="SUPFAM" id="SSF52821">
    <property type="entry name" value="Rhodanese/Cell cycle control phosphatase"/>
    <property type="match status" value="2"/>
</dbReference>
<organism evidence="5 6">
    <name type="scientific">Amycolatopsis rhizosphaerae</name>
    <dbReference type="NCBI Taxonomy" id="2053003"/>
    <lineage>
        <taxon>Bacteria</taxon>
        <taxon>Bacillati</taxon>
        <taxon>Actinomycetota</taxon>
        <taxon>Actinomycetes</taxon>
        <taxon>Pseudonocardiales</taxon>
        <taxon>Pseudonocardiaceae</taxon>
        <taxon>Amycolatopsis</taxon>
    </lineage>
</organism>
<dbReference type="EMBL" id="VJWX01000489">
    <property type="protein sequence ID" value="TVT26501.1"/>
    <property type="molecule type" value="Genomic_DNA"/>
</dbReference>
<dbReference type="AlphaFoldDB" id="A0A558AQE9"/>
<dbReference type="OrthoDB" id="9770030at2"/>
<dbReference type="InterPro" id="IPR001307">
    <property type="entry name" value="Thiosulphate_STrfase_CS"/>
</dbReference>
<evidence type="ECO:0000313" key="5">
    <source>
        <dbReference type="EMBL" id="TVT26501.1"/>
    </source>
</evidence>
<dbReference type="Gene3D" id="3.40.250.10">
    <property type="entry name" value="Rhodanese-like domain"/>
    <property type="match status" value="2"/>
</dbReference>
<dbReference type="SMART" id="SM00450">
    <property type="entry name" value="RHOD"/>
    <property type="match status" value="2"/>
</dbReference>
<name>A0A558AQE9_9PSEU</name>
<dbReference type="InterPro" id="IPR013332">
    <property type="entry name" value="KPR_N"/>
</dbReference>
<dbReference type="Gene3D" id="1.10.1040.10">
    <property type="entry name" value="N-(1-d-carboxylethyl)-l-norvaline Dehydrogenase, domain 2"/>
    <property type="match status" value="1"/>
</dbReference>
<evidence type="ECO:0000256" key="3">
    <source>
        <dbReference type="SAM" id="MobiDB-lite"/>
    </source>
</evidence>